<keyword evidence="3" id="KW-0408">Iron</keyword>
<proteinExistence type="predicted"/>
<organism evidence="4 5">
    <name type="scientific">Pseudooceanicola algae</name>
    <dbReference type="NCBI Taxonomy" id="1537215"/>
    <lineage>
        <taxon>Bacteria</taxon>
        <taxon>Pseudomonadati</taxon>
        <taxon>Pseudomonadota</taxon>
        <taxon>Alphaproteobacteria</taxon>
        <taxon>Rhodobacterales</taxon>
        <taxon>Paracoccaceae</taxon>
        <taxon>Pseudooceanicola</taxon>
    </lineage>
</organism>
<dbReference type="Gene3D" id="1.10.760.10">
    <property type="entry name" value="Cytochrome c-like domain"/>
    <property type="match status" value="1"/>
</dbReference>
<name>A0A418SKJ7_9RHOB</name>
<dbReference type="SUPFAM" id="SSF46626">
    <property type="entry name" value="Cytochrome c"/>
    <property type="match status" value="1"/>
</dbReference>
<reference evidence="4 5" key="1">
    <citation type="submission" date="2020-08" db="EMBL/GenBank/DDBJ databases">
        <title>Genome sequence of Rhodobacteraceae bacterium Lw-13e.</title>
        <authorList>
            <person name="Poehlein A."/>
            <person name="Wolter L."/>
            <person name="Daniel R."/>
            <person name="Brinkhoff T."/>
        </authorList>
    </citation>
    <scope>NUCLEOTIDE SEQUENCE [LARGE SCALE GENOMIC DNA]</scope>
    <source>
        <strain evidence="4 5">Lw-13e</strain>
    </source>
</reference>
<keyword evidence="5" id="KW-1185">Reference proteome</keyword>
<accession>A0A418SKJ7</accession>
<dbReference type="RefSeq" id="WP_119838011.1">
    <property type="nucleotide sequence ID" value="NZ_CP060436.1"/>
</dbReference>
<dbReference type="GO" id="GO:0009055">
    <property type="term" value="F:electron transfer activity"/>
    <property type="evidence" value="ECO:0007669"/>
    <property type="project" value="InterPro"/>
</dbReference>
<evidence type="ECO:0000313" key="5">
    <source>
        <dbReference type="Proteomes" id="UP000283786"/>
    </source>
</evidence>
<dbReference type="PROSITE" id="PS51007">
    <property type="entry name" value="CYTC"/>
    <property type="match status" value="1"/>
</dbReference>
<evidence type="ECO:0000256" key="1">
    <source>
        <dbReference type="ARBA" id="ARBA00022617"/>
    </source>
</evidence>
<dbReference type="InterPro" id="IPR009056">
    <property type="entry name" value="Cyt_c-like_dom"/>
</dbReference>
<protein>
    <submittedName>
        <fullName evidence="4">Cytochrome c-551</fullName>
    </submittedName>
</protein>
<dbReference type="KEGG" id="palw:PSAL_002870"/>
<dbReference type="Proteomes" id="UP000283786">
    <property type="component" value="Chromosome"/>
</dbReference>
<dbReference type="OrthoDB" id="9805828at2"/>
<sequence>MPRQTPLAALSLSVILSLAGAAPGLAGDPAAGEADYKKCRACHKIQNGSDMIQRGGPTGPNLYGVIGRQAGIGDFRYGADLIAAGETGLIWTEENLAAYVTDPRAFVRDFLDDSSATVKMSFKLPRGQDDIAAYLASVAPEADGS</sequence>
<keyword evidence="1" id="KW-0349">Heme</keyword>
<dbReference type="InterPro" id="IPR036909">
    <property type="entry name" value="Cyt_c-like_dom_sf"/>
</dbReference>
<evidence type="ECO:0000256" key="3">
    <source>
        <dbReference type="ARBA" id="ARBA00023004"/>
    </source>
</evidence>
<dbReference type="EMBL" id="CP060436">
    <property type="protein sequence ID" value="QPM89078.1"/>
    <property type="molecule type" value="Genomic_DNA"/>
</dbReference>
<dbReference type="GO" id="GO:0046872">
    <property type="term" value="F:metal ion binding"/>
    <property type="evidence" value="ECO:0007669"/>
    <property type="project" value="UniProtKB-KW"/>
</dbReference>
<gene>
    <name evidence="4" type="ORF">PSAL_002870</name>
</gene>
<evidence type="ECO:0000313" key="4">
    <source>
        <dbReference type="EMBL" id="QPM89078.1"/>
    </source>
</evidence>
<dbReference type="AlphaFoldDB" id="A0A418SKJ7"/>
<keyword evidence="2" id="KW-0479">Metal-binding</keyword>
<dbReference type="GO" id="GO:0020037">
    <property type="term" value="F:heme binding"/>
    <property type="evidence" value="ECO:0007669"/>
    <property type="project" value="InterPro"/>
</dbReference>
<evidence type="ECO:0000256" key="2">
    <source>
        <dbReference type="ARBA" id="ARBA00022723"/>
    </source>
</evidence>